<comment type="caution">
    <text evidence="1">The sequence shown here is derived from an EMBL/GenBank/DDBJ whole genome shotgun (WGS) entry which is preliminary data.</text>
</comment>
<gene>
    <name evidence="1" type="ORF">L202_07692</name>
</gene>
<accession>A0A1E3HBG7</accession>
<organism evidence="1 2">
    <name type="scientific">Cryptococcus amylolentus CBS 6039</name>
    <dbReference type="NCBI Taxonomy" id="1295533"/>
    <lineage>
        <taxon>Eukaryota</taxon>
        <taxon>Fungi</taxon>
        <taxon>Dikarya</taxon>
        <taxon>Basidiomycota</taxon>
        <taxon>Agaricomycotina</taxon>
        <taxon>Tremellomycetes</taxon>
        <taxon>Tremellales</taxon>
        <taxon>Cryptococcaceae</taxon>
        <taxon>Cryptococcus</taxon>
    </lineage>
</organism>
<dbReference type="EMBL" id="AWGJ01000013">
    <property type="protein sequence ID" value="ODN73126.1"/>
    <property type="molecule type" value="Genomic_DNA"/>
</dbReference>
<dbReference type="GeneID" id="30159001"/>
<dbReference type="RefSeq" id="XP_018989038.1">
    <property type="nucleotide sequence ID" value="XM_019142467.1"/>
</dbReference>
<dbReference type="OrthoDB" id="10298493at2759"/>
<reference evidence="1 2" key="1">
    <citation type="submission" date="2016-06" db="EMBL/GenBank/DDBJ databases">
        <title>Evolution of pathogenesis and genome organization in the Tremellales.</title>
        <authorList>
            <person name="Cuomo C."/>
            <person name="Litvintseva A."/>
            <person name="Heitman J."/>
            <person name="Chen Y."/>
            <person name="Sun S."/>
            <person name="Springer D."/>
            <person name="Dromer F."/>
            <person name="Young S."/>
            <person name="Zeng Q."/>
            <person name="Chapman S."/>
            <person name="Gujja S."/>
            <person name="Saif S."/>
            <person name="Birren B."/>
        </authorList>
    </citation>
    <scope>NUCLEOTIDE SEQUENCE [LARGE SCALE GENOMIC DNA]</scope>
    <source>
        <strain evidence="1 2">CBS 6039</strain>
    </source>
</reference>
<sequence>MSSNPETGDVKSEIIITTILLEGSYPTLVSIDGASGHDLQRQIEPPLIGRRLTLRSLSTNENGEEVLASPADETVAAMGQFMGRVFHVCDGRRYESPLPEVPHWRDRLRTFRNYTHETFARHQNHLSEAMQNEYASRDSWPFTYRVHSDVEDYLKDGGQLTGPGDMPRPAREYAERLRRAVKSAKSFDELCAVPPDTVKIAFTTEILEPFKLMRASPSRSGEEDDGRSLDDWTVLVAKPRVECRVTDDSPEWVKSGKFAQDTYINSIIESIDKSSPPEPTAALSRDRTVDDFVQGTQRFEDNVFEEVAYDVAHQLSFTSDQERTDEVVLSGGETGDASLEEGQLVDGHLVKVAWLEPSMFESFYGLPPRERRFYSKRLVEYETSIKEGFAEMQSERDHQVPGTGDAVSFGKTSWGTWPQRQEDLSEAVGALDFAFVRDELSQ</sequence>
<evidence type="ECO:0000313" key="2">
    <source>
        <dbReference type="Proteomes" id="UP000094065"/>
    </source>
</evidence>
<dbReference type="AlphaFoldDB" id="A0A1E3HBG7"/>
<keyword evidence="2" id="KW-1185">Reference proteome</keyword>
<proteinExistence type="predicted"/>
<dbReference type="Proteomes" id="UP000094065">
    <property type="component" value="Unassembled WGS sequence"/>
</dbReference>
<evidence type="ECO:0000313" key="1">
    <source>
        <dbReference type="EMBL" id="ODN73126.1"/>
    </source>
</evidence>
<name>A0A1E3HBG7_9TREE</name>
<protein>
    <submittedName>
        <fullName evidence="1">Uncharacterized protein</fullName>
    </submittedName>
</protein>